<feature type="compositionally biased region" description="Acidic residues" evidence="1">
    <location>
        <begin position="21"/>
        <end position="42"/>
    </location>
</feature>
<feature type="transmembrane region" description="Helical" evidence="2">
    <location>
        <begin position="82"/>
        <end position="103"/>
    </location>
</feature>
<dbReference type="EMBL" id="HBNR01082496">
    <property type="protein sequence ID" value="CAE4659792.1"/>
    <property type="molecule type" value="Transcribed_RNA"/>
</dbReference>
<evidence type="ECO:0000313" key="3">
    <source>
        <dbReference type="EMBL" id="CAE4659792.1"/>
    </source>
</evidence>
<gene>
    <name evidence="3" type="ORF">AMON00008_LOCUS59038</name>
</gene>
<sequence>MSSRDLAVMGSKTAESASSASEEDTEAAEGAGTDEDPLHEEHEPLEESIYGWAVSMVVRDVVWLSEGTAVPAHRVARVLNSIFLILLTNSLQAFLLLFVSRLLTAPAVLNIRKTYGKYEALMYPNHTTLTVNGFDRGIPGFRVEENFMKMDLEEQRGICQVPLSHAWYLISILFIWTLTCQIEMRAIFETAVRLLWRTPTVPSTQDVTKPDEGQDHLVKVEGLTLVMKTIIGVFVLIPRTVMLLLLNYLGCRWLTATLGLGDVLLNGLALEFLVLLKELLYKVCVSHRNRVATQRLLVKPFRDVNRTTFCTFFDAQVWGIISIAWALYYVYRFQMVLPDYRWDIRDMCGKYLPKGPWF</sequence>
<evidence type="ECO:0000256" key="2">
    <source>
        <dbReference type="SAM" id="Phobius"/>
    </source>
</evidence>
<feature type="transmembrane region" description="Helical" evidence="2">
    <location>
        <begin position="253"/>
        <end position="276"/>
    </location>
</feature>
<keyword evidence="2" id="KW-0472">Membrane</keyword>
<feature type="transmembrane region" description="Helical" evidence="2">
    <location>
        <begin position="166"/>
        <end position="188"/>
    </location>
</feature>
<accession>A0A7S4VYU9</accession>
<feature type="region of interest" description="Disordered" evidence="1">
    <location>
        <begin position="1"/>
        <end position="42"/>
    </location>
</feature>
<proteinExistence type="predicted"/>
<protein>
    <submittedName>
        <fullName evidence="3">Uncharacterized protein</fullName>
    </submittedName>
</protein>
<organism evidence="3">
    <name type="scientific">Alexandrium monilatum</name>
    <dbReference type="NCBI Taxonomy" id="311494"/>
    <lineage>
        <taxon>Eukaryota</taxon>
        <taxon>Sar</taxon>
        <taxon>Alveolata</taxon>
        <taxon>Dinophyceae</taxon>
        <taxon>Gonyaulacales</taxon>
        <taxon>Pyrocystaceae</taxon>
        <taxon>Alexandrium</taxon>
    </lineage>
</organism>
<evidence type="ECO:0000256" key="1">
    <source>
        <dbReference type="SAM" id="MobiDB-lite"/>
    </source>
</evidence>
<reference evidence="3" key="1">
    <citation type="submission" date="2021-01" db="EMBL/GenBank/DDBJ databases">
        <authorList>
            <person name="Corre E."/>
            <person name="Pelletier E."/>
            <person name="Niang G."/>
            <person name="Scheremetjew M."/>
            <person name="Finn R."/>
            <person name="Kale V."/>
            <person name="Holt S."/>
            <person name="Cochrane G."/>
            <person name="Meng A."/>
            <person name="Brown T."/>
            <person name="Cohen L."/>
        </authorList>
    </citation>
    <scope>NUCLEOTIDE SEQUENCE</scope>
    <source>
        <strain evidence="3">CCMP3105</strain>
    </source>
</reference>
<keyword evidence="2" id="KW-1133">Transmembrane helix</keyword>
<name>A0A7S4VYU9_9DINO</name>
<feature type="transmembrane region" description="Helical" evidence="2">
    <location>
        <begin position="225"/>
        <end position="246"/>
    </location>
</feature>
<feature type="transmembrane region" description="Helical" evidence="2">
    <location>
        <begin position="315"/>
        <end position="331"/>
    </location>
</feature>
<dbReference type="AlphaFoldDB" id="A0A7S4VYU9"/>
<feature type="compositionally biased region" description="Low complexity" evidence="1">
    <location>
        <begin position="10"/>
        <end position="20"/>
    </location>
</feature>
<keyword evidence="2" id="KW-0812">Transmembrane</keyword>